<protein>
    <submittedName>
        <fullName evidence="2">Uncharacterized protein</fullName>
    </submittedName>
</protein>
<proteinExistence type="predicted"/>
<dbReference type="Proteomes" id="UP000095281">
    <property type="component" value="Unplaced"/>
</dbReference>
<accession>A0A1I8BRQ1</accession>
<name>A0A1I8BRQ1_MELHA</name>
<organism evidence="1 2">
    <name type="scientific">Meloidogyne hapla</name>
    <name type="common">Root-knot nematode worm</name>
    <dbReference type="NCBI Taxonomy" id="6305"/>
    <lineage>
        <taxon>Eukaryota</taxon>
        <taxon>Metazoa</taxon>
        <taxon>Ecdysozoa</taxon>
        <taxon>Nematoda</taxon>
        <taxon>Chromadorea</taxon>
        <taxon>Rhabditida</taxon>
        <taxon>Tylenchina</taxon>
        <taxon>Tylenchomorpha</taxon>
        <taxon>Tylenchoidea</taxon>
        <taxon>Meloidogynidae</taxon>
        <taxon>Meloidogyninae</taxon>
        <taxon>Meloidogyne</taxon>
    </lineage>
</organism>
<sequence>MPELVFPKIQENNQEINEKKMSVEEKLKNDKNFKQLNKSIELVKNKNVYIAILGAIERFKKEKNSEYKKIAENLKNREDFSKFVEDLERKAEKSSRRKNSLDSFNQAEKDLNAMVELVNAGFLHVLFVHEFCLKVDKIYPDNDVVKEFLHKYCKKDMKDALKNAKLLLDFVSKKDDKKSTLMSYLSSGCTVKSDDVIEPSSKKPSKKN</sequence>
<dbReference type="WBParaSite" id="MhA1_Contig518.frz3.gene5">
    <property type="protein sequence ID" value="MhA1_Contig518.frz3.gene5"/>
    <property type="gene ID" value="MhA1_Contig518.frz3.gene5"/>
</dbReference>
<dbReference type="AlphaFoldDB" id="A0A1I8BRQ1"/>
<keyword evidence="1" id="KW-1185">Reference proteome</keyword>
<evidence type="ECO:0000313" key="2">
    <source>
        <dbReference type="WBParaSite" id="MhA1_Contig518.frz3.gene5"/>
    </source>
</evidence>
<evidence type="ECO:0000313" key="1">
    <source>
        <dbReference type="Proteomes" id="UP000095281"/>
    </source>
</evidence>
<reference evidence="2" key="1">
    <citation type="submission" date="2016-11" db="UniProtKB">
        <authorList>
            <consortium name="WormBaseParasite"/>
        </authorList>
    </citation>
    <scope>IDENTIFICATION</scope>
</reference>